<dbReference type="EMBL" id="CP138858">
    <property type="protein sequence ID" value="WPJ97363.1"/>
    <property type="molecule type" value="Genomic_DNA"/>
</dbReference>
<sequence>MNKGTIITAILGVATHAHAEIKLGDMGSVGFGLETTIRSTSNVILDETQQDDTIYSFMPKAVFRSDQGAASIEAYAGLNIIRYHNLNNNDSENIKSGITILFPDEPQGENYSLKLNAAYNQNTNANSALLSVIETENIALSATGNYFISEYVSLRSGLSYLENTSQTAGFADTSTLTWPIAMFYKYDEALSLGTGYRYRRSEVSNVTPVASSDDHAFYIGVEDLISPLLQYELQWGYQYRDFDNDQSFENLGGVYAEAILSWYATQRSIFMFNVGNEFGTSAANQSSETFSTSIQWMHKFDERLSTTLGAEYQDIAYKQIIGTRNDEDYSAFLNAEYKVLDDNMILRARLRYADHSSSLDAANYDVIEASISCFLLF</sequence>
<dbReference type="Proteomes" id="UP001324993">
    <property type="component" value="Chromosome"/>
</dbReference>
<keyword evidence="3" id="KW-0998">Cell outer membrane</keyword>
<keyword evidence="2" id="KW-0472">Membrane</keyword>
<proteinExistence type="predicted"/>
<dbReference type="SUPFAM" id="SSF56935">
    <property type="entry name" value="Porins"/>
    <property type="match status" value="1"/>
</dbReference>
<comment type="subcellular location">
    <subcellularLocation>
        <location evidence="1">Cell outer membrane</location>
    </subcellularLocation>
</comment>
<evidence type="ECO:0000256" key="3">
    <source>
        <dbReference type="ARBA" id="ARBA00023237"/>
    </source>
</evidence>
<reference evidence="4 5" key="1">
    <citation type="submission" date="2023-11" db="EMBL/GenBank/DDBJ databases">
        <title>Coraliomargarita sp. nov., isolated from marine algae.</title>
        <authorList>
            <person name="Lee J.K."/>
            <person name="Baek J.H."/>
            <person name="Kim J.M."/>
            <person name="Choi D.G."/>
            <person name="Jeon C.O."/>
        </authorList>
    </citation>
    <scope>NUCLEOTIDE SEQUENCE [LARGE SCALE GENOMIC DNA]</scope>
    <source>
        <strain evidence="4 5">J2-16</strain>
    </source>
</reference>
<protein>
    <submittedName>
        <fullName evidence="4">Outer membrane beta-barrel protein</fullName>
    </submittedName>
</protein>
<evidence type="ECO:0000256" key="2">
    <source>
        <dbReference type="ARBA" id="ARBA00023136"/>
    </source>
</evidence>
<dbReference type="Gene3D" id="2.40.170.20">
    <property type="entry name" value="TonB-dependent receptor, beta-barrel domain"/>
    <property type="match status" value="1"/>
</dbReference>
<dbReference type="RefSeq" id="WP_319834207.1">
    <property type="nucleotide sequence ID" value="NZ_CP138858.1"/>
</dbReference>
<dbReference type="Pfam" id="PF10082">
    <property type="entry name" value="BBP2_2"/>
    <property type="match status" value="1"/>
</dbReference>
<accession>A0ABZ0RQD6</accession>
<name>A0ABZ0RQD6_9BACT</name>
<evidence type="ECO:0000313" key="5">
    <source>
        <dbReference type="Proteomes" id="UP001324993"/>
    </source>
</evidence>
<keyword evidence="5" id="KW-1185">Reference proteome</keyword>
<gene>
    <name evidence="4" type="ORF">SH580_06530</name>
</gene>
<dbReference type="InterPro" id="IPR036942">
    <property type="entry name" value="Beta-barrel_TonB_sf"/>
</dbReference>
<evidence type="ECO:0000313" key="4">
    <source>
        <dbReference type="EMBL" id="WPJ97363.1"/>
    </source>
</evidence>
<organism evidence="4 5">
    <name type="scientific">Coraliomargarita algicola</name>
    <dbReference type="NCBI Taxonomy" id="3092156"/>
    <lineage>
        <taxon>Bacteria</taxon>
        <taxon>Pseudomonadati</taxon>
        <taxon>Verrucomicrobiota</taxon>
        <taxon>Opitutia</taxon>
        <taxon>Puniceicoccales</taxon>
        <taxon>Coraliomargaritaceae</taxon>
        <taxon>Coraliomargarita</taxon>
    </lineage>
</organism>
<dbReference type="InterPro" id="IPR018759">
    <property type="entry name" value="BBP2_2"/>
</dbReference>
<evidence type="ECO:0000256" key="1">
    <source>
        <dbReference type="ARBA" id="ARBA00004442"/>
    </source>
</evidence>